<proteinExistence type="predicted"/>
<evidence type="ECO:0000313" key="1">
    <source>
        <dbReference type="EMBL" id="NWH05839.1"/>
    </source>
</evidence>
<keyword evidence="2" id="KW-1185">Reference proteome</keyword>
<dbReference type="EMBL" id="JACADJ010000048">
    <property type="protein sequence ID" value="NWH05839.1"/>
    <property type="molecule type" value="Genomic_DNA"/>
</dbReference>
<evidence type="ECO:0000313" key="2">
    <source>
        <dbReference type="Proteomes" id="UP000553343"/>
    </source>
</evidence>
<reference evidence="1 2" key="1">
    <citation type="submission" date="2020-06" db="EMBL/GenBank/DDBJ databases">
        <title>High-quality draft genome of sulfate reducer Desulfobacter latus type strain AcrS2 isolated from marine sediment.</title>
        <authorList>
            <person name="Hoppe M."/>
            <person name="Larsen C.K."/>
            <person name="Marshall I.P.G."/>
            <person name="Schramm A."/>
            <person name="Marietou A.G."/>
        </authorList>
    </citation>
    <scope>NUCLEOTIDE SEQUENCE [LARGE SCALE GENOMIC DNA]</scope>
    <source>
        <strain evidence="1 2">AcRS2</strain>
    </source>
</reference>
<name>A0A850SXG8_9BACT</name>
<protein>
    <submittedName>
        <fullName evidence="1">FeoB-associated Cys-rich membrane protein</fullName>
    </submittedName>
</protein>
<gene>
    <name evidence="1" type="ORF">HXW94_12725</name>
</gene>
<dbReference type="RefSeq" id="WP_178367293.1">
    <property type="nucleotide sequence ID" value="NZ_JACADJ010000048.1"/>
</dbReference>
<organism evidence="1 2">
    <name type="scientific">Desulfobacter latus</name>
    <dbReference type="NCBI Taxonomy" id="2292"/>
    <lineage>
        <taxon>Bacteria</taxon>
        <taxon>Pseudomonadati</taxon>
        <taxon>Thermodesulfobacteriota</taxon>
        <taxon>Desulfobacteria</taxon>
        <taxon>Desulfobacterales</taxon>
        <taxon>Desulfobacteraceae</taxon>
        <taxon>Desulfobacter</taxon>
    </lineage>
</organism>
<dbReference type="Proteomes" id="UP000553343">
    <property type="component" value="Unassembled WGS sequence"/>
</dbReference>
<comment type="caution">
    <text evidence="1">The sequence shown here is derived from an EMBL/GenBank/DDBJ whole genome shotgun (WGS) entry which is preliminary data.</text>
</comment>
<dbReference type="Pfam" id="PF12669">
    <property type="entry name" value="FeoB_associated"/>
    <property type="match status" value="1"/>
</dbReference>
<accession>A0A850SXG8</accession>
<sequence length="61" mass="6683">MGNILVGLIVAAALFYCIKRVINAFKGKSPCSCACEDCTPDLQKNCTSRKDDSDVDRLDKK</sequence>
<dbReference type="AlphaFoldDB" id="A0A850SXG8"/>